<organism evidence="6 7">
    <name type="scientific">Sphingomonas guangdongensis</name>
    <dbReference type="NCBI Taxonomy" id="1141890"/>
    <lineage>
        <taxon>Bacteria</taxon>
        <taxon>Pseudomonadati</taxon>
        <taxon>Pseudomonadota</taxon>
        <taxon>Alphaproteobacteria</taxon>
        <taxon>Sphingomonadales</taxon>
        <taxon>Sphingomonadaceae</taxon>
        <taxon>Sphingomonas</taxon>
    </lineage>
</organism>
<sequence>MDFAASPLNIKSLNDSGHIEGLLSGFNNIDSHGDTVRPGAFTKSLAGRGERPLPMLLHHDMRRPIGAWKSWKETAEGLYVAGEMTLAATDAREAYALAKAGALTGLSIGFTTKRANPLQQTGGAELIEVDLMEGSLVTIPSNPKTHVAAVKSIAGARDIEDMLREGGLSSRQAKAAASAAWRTINNSNEADAAAKAVLDASAARIRNMATKQSEPFWNPQSEARRLAETRDLNR</sequence>
<dbReference type="Proteomes" id="UP000219494">
    <property type="component" value="Unassembled WGS sequence"/>
</dbReference>
<dbReference type="NCBIfam" id="TIGR01543">
    <property type="entry name" value="proheadase_HK97"/>
    <property type="match status" value="1"/>
</dbReference>
<dbReference type="AlphaFoldDB" id="A0A285R3G0"/>
<feature type="compositionally biased region" description="Basic and acidic residues" evidence="4">
    <location>
        <begin position="222"/>
        <end position="234"/>
    </location>
</feature>
<dbReference type="EMBL" id="OBMI01000004">
    <property type="protein sequence ID" value="SOB88298.1"/>
    <property type="molecule type" value="Genomic_DNA"/>
</dbReference>
<accession>A0A285R3G0</accession>
<dbReference type="GO" id="GO:0008233">
    <property type="term" value="F:peptidase activity"/>
    <property type="evidence" value="ECO:0007669"/>
    <property type="project" value="UniProtKB-KW"/>
</dbReference>
<keyword evidence="7" id="KW-1185">Reference proteome</keyword>
<feature type="region of interest" description="Disordered" evidence="4">
    <location>
        <begin position="212"/>
        <end position="234"/>
    </location>
</feature>
<evidence type="ECO:0000256" key="4">
    <source>
        <dbReference type="SAM" id="MobiDB-lite"/>
    </source>
</evidence>
<evidence type="ECO:0000256" key="2">
    <source>
        <dbReference type="ARBA" id="ARBA00022670"/>
    </source>
</evidence>
<evidence type="ECO:0000313" key="7">
    <source>
        <dbReference type="Proteomes" id="UP000219494"/>
    </source>
</evidence>
<feature type="domain" description="Prohead serine protease" evidence="5">
    <location>
        <begin position="9"/>
        <end position="151"/>
    </location>
</feature>
<evidence type="ECO:0000259" key="5">
    <source>
        <dbReference type="Pfam" id="PF04586"/>
    </source>
</evidence>
<feature type="compositionally biased region" description="Polar residues" evidence="4">
    <location>
        <begin position="212"/>
        <end position="221"/>
    </location>
</feature>
<dbReference type="GO" id="GO:0006508">
    <property type="term" value="P:proteolysis"/>
    <property type="evidence" value="ECO:0007669"/>
    <property type="project" value="UniProtKB-KW"/>
</dbReference>
<evidence type="ECO:0000313" key="6">
    <source>
        <dbReference type="EMBL" id="SOB88298.1"/>
    </source>
</evidence>
<keyword evidence="3" id="KW-0378">Hydrolase</keyword>
<evidence type="ECO:0000256" key="1">
    <source>
        <dbReference type="ARBA" id="ARBA00022612"/>
    </source>
</evidence>
<dbReference type="InterPro" id="IPR054613">
    <property type="entry name" value="Peptidase_S78_dom"/>
</dbReference>
<evidence type="ECO:0000256" key="3">
    <source>
        <dbReference type="ARBA" id="ARBA00022801"/>
    </source>
</evidence>
<dbReference type="InterPro" id="IPR006433">
    <property type="entry name" value="Prohead_protease"/>
</dbReference>
<name>A0A285R3G0_9SPHN</name>
<keyword evidence="2" id="KW-0645">Protease</keyword>
<proteinExistence type="predicted"/>
<protein>
    <recommendedName>
        <fullName evidence="5">Prohead serine protease domain-containing protein</fullName>
    </recommendedName>
</protein>
<gene>
    <name evidence="6" type="ORF">SAMN06297144_3449</name>
</gene>
<dbReference type="Pfam" id="PF04586">
    <property type="entry name" value="Peptidase_S78"/>
    <property type="match status" value="1"/>
</dbReference>
<reference evidence="6 7" key="1">
    <citation type="submission" date="2017-07" db="EMBL/GenBank/DDBJ databases">
        <authorList>
            <person name="Sun Z.S."/>
            <person name="Albrecht U."/>
            <person name="Echele G."/>
            <person name="Lee C.C."/>
        </authorList>
    </citation>
    <scope>NUCLEOTIDE SEQUENCE [LARGE SCALE GENOMIC DNA]</scope>
    <source>
        <strain evidence="6 7">CGMCC 1.12672</strain>
    </source>
</reference>
<dbReference type="RefSeq" id="WP_179641085.1">
    <property type="nucleotide sequence ID" value="NZ_OBMI01000004.1"/>
</dbReference>
<keyword evidence="1" id="KW-1188">Viral release from host cell</keyword>